<dbReference type="InterPro" id="IPR018114">
    <property type="entry name" value="TRYPSIN_HIS"/>
</dbReference>
<keyword evidence="5 8" id="KW-0720">Serine protease</keyword>
<evidence type="ECO:0000259" key="10">
    <source>
        <dbReference type="PROSITE" id="PS50240"/>
    </source>
</evidence>
<keyword evidence="3 9" id="KW-0732">Signal</keyword>
<evidence type="ECO:0000256" key="5">
    <source>
        <dbReference type="ARBA" id="ARBA00022825"/>
    </source>
</evidence>
<reference evidence="11" key="1">
    <citation type="submission" date="2012-10" db="EMBL/GenBank/DDBJ databases">
        <title>Immune-Related transcriptome of Coptotermes formosanus Shiraki workers: the defense mechanism.</title>
        <authorList>
            <person name="Hussain A."/>
            <person name="Li Y.F."/>
            <person name="Cheng Y."/>
            <person name="Liu Y."/>
            <person name="Chen C.C."/>
            <person name="Wen S.Y."/>
        </authorList>
    </citation>
    <scope>NUCLEOTIDE SEQUENCE</scope>
</reference>
<keyword evidence="7" id="KW-1015">Disulfide bond</keyword>
<dbReference type="CDD" id="cd00190">
    <property type="entry name" value="Tryp_SPc"/>
    <property type="match status" value="1"/>
</dbReference>
<dbReference type="FunFam" id="2.40.10.10:FF:000077">
    <property type="entry name" value="Predicted protein"/>
    <property type="match status" value="1"/>
</dbReference>
<evidence type="ECO:0000256" key="9">
    <source>
        <dbReference type="SAM" id="SignalP"/>
    </source>
</evidence>
<evidence type="ECO:0000256" key="6">
    <source>
        <dbReference type="ARBA" id="ARBA00023145"/>
    </source>
</evidence>
<dbReference type="GO" id="GO:0004252">
    <property type="term" value="F:serine-type endopeptidase activity"/>
    <property type="evidence" value="ECO:0007669"/>
    <property type="project" value="InterPro"/>
</dbReference>
<dbReference type="PRINTS" id="PR00722">
    <property type="entry name" value="CHYMOTRYPSIN"/>
</dbReference>
<dbReference type="SMART" id="SM00020">
    <property type="entry name" value="Tryp_SPc"/>
    <property type="match status" value="1"/>
</dbReference>
<evidence type="ECO:0000313" key="11">
    <source>
        <dbReference type="EMBL" id="AFZ78859.1"/>
    </source>
</evidence>
<dbReference type="Pfam" id="PF00089">
    <property type="entry name" value="Trypsin"/>
    <property type="match status" value="1"/>
</dbReference>
<evidence type="ECO:0000256" key="2">
    <source>
        <dbReference type="ARBA" id="ARBA00022670"/>
    </source>
</evidence>
<organism evidence="11">
    <name type="scientific">Coptotermes formosanus</name>
    <name type="common">Formosan subterranean termite</name>
    <dbReference type="NCBI Taxonomy" id="36987"/>
    <lineage>
        <taxon>Eukaryota</taxon>
        <taxon>Metazoa</taxon>
        <taxon>Ecdysozoa</taxon>
        <taxon>Arthropoda</taxon>
        <taxon>Hexapoda</taxon>
        <taxon>Insecta</taxon>
        <taxon>Pterygota</taxon>
        <taxon>Neoptera</taxon>
        <taxon>Polyneoptera</taxon>
        <taxon>Dictyoptera</taxon>
        <taxon>Blattodea</taxon>
        <taxon>Blattoidea</taxon>
        <taxon>Termitoidae</taxon>
        <taxon>Rhinotermitidae</taxon>
        <taxon>Coptotermes</taxon>
    </lineage>
</organism>
<evidence type="ECO:0000256" key="4">
    <source>
        <dbReference type="ARBA" id="ARBA00022801"/>
    </source>
</evidence>
<dbReference type="PROSITE" id="PS00135">
    <property type="entry name" value="TRYPSIN_SER"/>
    <property type="match status" value="1"/>
</dbReference>
<protein>
    <submittedName>
        <fullName evidence="11">Serine protease</fullName>
    </submittedName>
</protein>
<dbReference type="InterPro" id="IPR033116">
    <property type="entry name" value="TRYPSIN_SER"/>
</dbReference>
<keyword evidence="4 8" id="KW-0378">Hydrolase</keyword>
<dbReference type="EMBL" id="JX915893">
    <property type="protein sequence ID" value="AFZ78859.1"/>
    <property type="molecule type" value="mRNA"/>
</dbReference>
<feature type="signal peptide" evidence="9">
    <location>
        <begin position="1"/>
        <end position="16"/>
    </location>
</feature>
<dbReference type="InterPro" id="IPR009003">
    <property type="entry name" value="Peptidase_S1_PA"/>
</dbReference>
<evidence type="ECO:0000256" key="8">
    <source>
        <dbReference type="RuleBase" id="RU363034"/>
    </source>
</evidence>
<dbReference type="AlphaFoldDB" id="L0AVJ3"/>
<keyword evidence="2 8" id="KW-0645">Protease</keyword>
<comment type="similarity">
    <text evidence="1">Belongs to the peptidase S1 family.</text>
</comment>
<evidence type="ECO:0000256" key="3">
    <source>
        <dbReference type="ARBA" id="ARBA00022729"/>
    </source>
</evidence>
<evidence type="ECO:0000256" key="7">
    <source>
        <dbReference type="ARBA" id="ARBA00023157"/>
    </source>
</evidence>
<dbReference type="GO" id="GO:0006508">
    <property type="term" value="P:proteolysis"/>
    <property type="evidence" value="ECO:0007669"/>
    <property type="project" value="UniProtKB-KW"/>
</dbReference>
<dbReference type="InterPro" id="IPR001254">
    <property type="entry name" value="Trypsin_dom"/>
</dbReference>
<dbReference type="Gene3D" id="2.40.10.10">
    <property type="entry name" value="Trypsin-like serine proteases"/>
    <property type="match status" value="2"/>
</dbReference>
<dbReference type="InterPro" id="IPR001314">
    <property type="entry name" value="Peptidase_S1A"/>
</dbReference>
<evidence type="ECO:0000256" key="1">
    <source>
        <dbReference type="ARBA" id="ARBA00007664"/>
    </source>
</evidence>
<dbReference type="PANTHER" id="PTHR24276">
    <property type="entry name" value="POLYSERASE-RELATED"/>
    <property type="match status" value="1"/>
</dbReference>
<dbReference type="PROSITE" id="PS50240">
    <property type="entry name" value="TRYPSIN_DOM"/>
    <property type="match status" value="1"/>
</dbReference>
<feature type="domain" description="Peptidase S1" evidence="10">
    <location>
        <begin position="31"/>
        <end position="255"/>
    </location>
</feature>
<dbReference type="PANTHER" id="PTHR24276:SF91">
    <property type="entry name" value="AT26814P-RELATED"/>
    <property type="match status" value="1"/>
</dbReference>
<proteinExistence type="evidence at transcript level"/>
<dbReference type="InterPro" id="IPR050430">
    <property type="entry name" value="Peptidase_S1"/>
</dbReference>
<sequence length="257" mass="26733">MLKVLLFASLVACGLGAARLTRRRPRLDGRIVGGVPVHIEDFPYQLSYEYDGSHICGASIISTNWVVTAGHCVDGASTSYVRFRAGSSLRSTGGTLHPAAQLVLNPDYDYYTIDYDIAVARVSVPFTYGTEVQPIGLARTEPPAGTLAIVSGWGTLSSGSNSLPSQLQAVEVDIISRSVCNDAYAIYDGITARMICAGVVGGGKDACQGDSGGPLVAEGSLVGIVSWGEGCGEADYPGVYSNVANLKSFVTNATGVA</sequence>
<keyword evidence="6" id="KW-0865">Zymogen</keyword>
<dbReference type="PROSITE" id="PS00134">
    <property type="entry name" value="TRYPSIN_HIS"/>
    <property type="match status" value="1"/>
</dbReference>
<dbReference type="InterPro" id="IPR043504">
    <property type="entry name" value="Peptidase_S1_PA_chymotrypsin"/>
</dbReference>
<name>L0AVJ3_COPFO</name>
<accession>L0AVJ3</accession>
<feature type="chain" id="PRO_5003939811" evidence="9">
    <location>
        <begin position="17"/>
        <end position="257"/>
    </location>
</feature>
<dbReference type="SUPFAM" id="SSF50494">
    <property type="entry name" value="Trypsin-like serine proteases"/>
    <property type="match status" value="1"/>
</dbReference>